<dbReference type="InterPro" id="IPR001932">
    <property type="entry name" value="PPM-type_phosphatase-like_dom"/>
</dbReference>
<evidence type="ECO:0000313" key="3">
    <source>
        <dbReference type="Proteomes" id="UP000278886"/>
    </source>
</evidence>
<dbReference type="SMART" id="SM00331">
    <property type="entry name" value="PP2C_SIG"/>
    <property type="match status" value="1"/>
</dbReference>
<dbReference type="SMART" id="SM00332">
    <property type="entry name" value="PP2Cc"/>
    <property type="match status" value="1"/>
</dbReference>
<dbReference type="EMBL" id="CP032630">
    <property type="protein sequence ID" value="AYF97737.1"/>
    <property type="molecule type" value="Genomic_DNA"/>
</dbReference>
<dbReference type="PANTHER" id="PTHR47992">
    <property type="entry name" value="PROTEIN PHOSPHATASE"/>
    <property type="match status" value="1"/>
</dbReference>
<proteinExistence type="predicted"/>
<dbReference type="PROSITE" id="PS51746">
    <property type="entry name" value="PPM_2"/>
    <property type="match status" value="1"/>
</dbReference>
<dbReference type="Pfam" id="PF13672">
    <property type="entry name" value="PP2C_2"/>
    <property type="match status" value="1"/>
</dbReference>
<organism evidence="2 3">
    <name type="scientific">Protaetiibacter intestinalis</name>
    <dbReference type="NCBI Taxonomy" id="2419774"/>
    <lineage>
        <taxon>Bacteria</taxon>
        <taxon>Bacillati</taxon>
        <taxon>Actinomycetota</taxon>
        <taxon>Actinomycetes</taxon>
        <taxon>Micrococcales</taxon>
        <taxon>Microbacteriaceae</taxon>
        <taxon>Protaetiibacter</taxon>
    </lineage>
</organism>
<evidence type="ECO:0000259" key="1">
    <source>
        <dbReference type="PROSITE" id="PS51746"/>
    </source>
</evidence>
<gene>
    <name evidence="2" type="ORF">D7I47_05365</name>
</gene>
<name>A0A387B5Y7_9MICO</name>
<sequence length="265" mass="27871">MSGLHVLDGVVLEVGAATDPGLRRELNEDSMLAEPPVYLVADGMGGYESGDRASRAVVDAFRTVFEGRVRADLDGIRDALDDADAGVAAVAGGTQRGAGSTVAGAALVWLDELPQWVIFNVGDSRVYRQQGDTLQQVTVDHSLGQELFLAGRITAEELANFPRRNVITRAIGAPDADADSWVMPVVNGERLLLCSDGLHGEVDDQGIIELLVAHPDPTEAARELVEAAKRGGGKDNITVVVVGVVEGGLLEAPEPAEVDEDTVDA</sequence>
<keyword evidence="3" id="KW-1185">Reference proteome</keyword>
<dbReference type="CDD" id="cd00143">
    <property type="entry name" value="PP2Cc"/>
    <property type="match status" value="1"/>
</dbReference>
<dbReference type="Proteomes" id="UP000278886">
    <property type="component" value="Chromosome"/>
</dbReference>
<dbReference type="KEGG" id="lyd:D7I47_05365"/>
<dbReference type="AlphaFoldDB" id="A0A387B5Y7"/>
<dbReference type="GO" id="GO:0004722">
    <property type="term" value="F:protein serine/threonine phosphatase activity"/>
    <property type="evidence" value="ECO:0007669"/>
    <property type="project" value="InterPro"/>
</dbReference>
<evidence type="ECO:0000313" key="2">
    <source>
        <dbReference type="EMBL" id="AYF97737.1"/>
    </source>
</evidence>
<protein>
    <submittedName>
        <fullName evidence="2">Serine/threonine-protein phosphatase</fullName>
    </submittedName>
</protein>
<dbReference type="SUPFAM" id="SSF81606">
    <property type="entry name" value="PP2C-like"/>
    <property type="match status" value="1"/>
</dbReference>
<dbReference type="InterPro" id="IPR015655">
    <property type="entry name" value="PP2C"/>
</dbReference>
<dbReference type="RefSeq" id="WP_120762086.1">
    <property type="nucleotide sequence ID" value="NZ_CP032630.1"/>
</dbReference>
<dbReference type="Gene3D" id="3.60.40.10">
    <property type="entry name" value="PPM-type phosphatase domain"/>
    <property type="match status" value="1"/>
</dbReference>
<accession>A0A387B5Y7</accession>
<dbReference type="InterPro" id="IPR036457">
    <property type="entry name" value="PPM-type-like_dom_sf"/>
</dbReference>
<dbReference type="OrthoDB" id="9801841at2"/>
<feature type="domain" description="PPM-type phosphatase" evidence="1">
    <location>
        <begin position="13"/>
        <end position="244"/>
    </location>
</feature>
<reference evidence="3" key="1">
    <citation type="submission" date="2018-09" db="EMBL/GenBank/DDBJ databases">
        <title>Genome sequencing of strain 2DFWR-13.</title>
        <authorList>
            <person name="Heo J."/>
            <person name="Kim S.-J."/>
            <person name="Kwon S.-W."/>
        </authorList>
    </citation>
    <scope>NUCLEOTIDE SEQUENCE [LARGE SCALE GENOMIC DNA]</scope>
    <source>
        <strain evidence="3">2DFWR-13</strain>
    </source>
</reference>